<evidence type="ECO:0000313" key="14">
    <source>
        <dbReference type="EMBL" id="ANB11165.1"/>
    </source>
</evidence>
<feature type="region of interest" description="Disordered" evidence="11">
    <location>
        <begin position="230"/>
        <end position="304"/>
    </location>
</feature>
<dbReference type="Proteomes" id="UP000189580">
    <property type="component" value="Chromosome c"/>
</dbReference>
<dbReference type="InterPro" id="IPR017455">
    <property type="entry name" value="Znf_FYVE-rel"/>
</dbReference>
<name>A0A167C393_9ASCO</name>
<keyword evidence="15" id="KW-1185">Reference proteome</keyword>
<evidence type="ECO:0000259" key="13">
    <source>
        <dbReference type="PROSITE" id="PS50179"/>
    </source>
</evidence>
<evidence type="ECO:0000256" key="2">
    <source>
        <dbReference type="ARBA" id="ARBA00008597"/>
    </source>
</evidence>
<dbReference type="InterPro" id="IPR002014">
    <property type="entry name" value="VHS_dom"/>
</dbReference>
<dbReference type="InterPro" id="IPR008942">
    <property type="entry name" value="ENTH_VHS"/>
</dbReference>
<dbReference type="GO" id="GO:0008270">
    <property type="term" value="F:zinc ion binding"/>
    <property type="evidence" value="ECO:0007669"/>
    <property type="project" value="UniProtKB-KW"/>
</dbReference>
<dbReference type="Gene3D" id="1.25.40.90">
    <property type="match status" value="1"/>
</dbReference>
<evidence type="ECO:0000256" key="8">
    <source>
        <dbReference type="ARBA" id="ARBA00022833"/>
    </source>
</evidence>
<feature type="compositionally biased region" description="Polar residues" evidence="11">
    <location>
        <begin position="471"/>
        <end position="488"/>
    </location>
</feature>
<keyword evidence="9" id="KW-0472">Membrane</keyword>
<dbReference type="Pfam" id="PF02809">
    <property type="entry name" value="UIM"/>
    <property type="match status" value="2"/>
</dbReference>
<dbReference type="KEGG" id="slb:AWJ20_3966"/>
<feature type="compositionally biased region" description="Polar residues" evidence="11">
    <location>
        <begin position="238"/>
        <end position="251"/>
    </location>
</feature>
<sequence length="586" mass="65655">MSWFSSVVSIDERIEKATSESLPSGEQDLALNLEICDLIRSKTVPPKDAMRSLKKRLNHKNPNVQLLTLHLIDICIKNGGSHFLTEIASREFMDSFVSVLQPSSGLVNRDVKELMLEYLQNWANAFEGQIQLVYVNKVYEKLKKDGFHFPSGAKISSSFIDSSAPPEWVDADECMECNTPFSFVNRKHHCRNCGGVYIQKHCNNYTTLPHYGINQPVRVCDSCFNKLRGSSSGGPSSRVHNSNDQVRSHTTSNNRDLSSVDDDNDSDLQRALKLSLEESQNPGLTKPSPNRAPTNHLVQNDDDDEDMKAAIAASLRDMENEGKAIPSGTDTTNPSNNLYQLAPPSVSIADVEPKSVENTVLSIVDDEFTSVDAEIIHRYVQIVESLQRNPSAFAIRDTKLELLHNNVLSLRPKLSKDLRRTVEKCDQLEDLHGKLTAIVRYYDKLLEDRFSYSMKKYGHMDEGNQYTSSVVSSQMPGGQYHQYQTGSGPVTYPEGNSPYYPPVQDSDPHYGVNTETYYQQQHDGPLPSEPPLPEGNAGYQGFYPALDERGNISQNQSIQDPDNQSSEPNYSKPGTKEEEEPILIEL</sequence>
<feature type="compositionally biased region" description="Polar residues" evidence="11">
    <location>
        <begin position="513"/>
        <end position="522"/>
    </location>
</feature>
<feature type="compositionally biased region" description="Polar residues" evidence="11">
    <location>
        <begin position="277"/>
        <end position="298"/>
    </location>
</feature>
<dbReference type="InterPro" id="IPR003903">
    <property type="entry name" value="UIM_dom"/>
</dbReference>
<dbReference type="CDD" id="cd16979">
    <property type="entry name" value="VHS_Vps27"/>
    <property type="match status" value="1"/>
</dbReference>
<dbReference type="SMART" id="SM00064">
    <property type="entry name" value="FYVE"/>
    <property type="match status" value="1"/>
</dbReference>
<keyword evidence="7 10" id="KW-0863">Zinc-finger</keyword>
<evidence type="ECO:0000256" key="1">
    <source>
        <dbReference type="ARBA" id="ARBA00004125"/>
    </source>
</evidence>
<feature type="domain" description="FYVE-type" evidence="12">
    <location>
        <begin position="168"/>
        <end position="228"/>
    </location>
</feature>
<dbReference type="AlphaFoldDB" id="A0A167C393"/>
<keyword evidence="5" id="KW-0677">Repeat</keyword>
<keyword evidence="4" id="KW-0479">Metal-binding</keyword>
<feature type="domain" description="VHS" evidence="13">
    <location>
        <begin position="19"/>
        <end position="150"/>
    </location>
</feature>
<dbReference type="SUPFAM" id="SSF48464">
    <property type="entry name" value="ENTH/VHS domain"/>
    <property type="match status" value="1"/>
</dbReference>
<dbReference type="Gene3D" id="1.20.5.1940">
    <property type="match status" value="1"/>
</dbReference>
<evidence type="ECO:0000256" key="3">
    <source>
        <dbReference type="ARBA" id="ARBA00017753"/>
    </source>
</evidence>
<dbReference type="Gene3D" id="6.10.140.100">
    <property type="match status" value="1"/>
</dbReference>
<dbReference type="InterPro" id="IPR000306">
    <property type="entry name" value="Znf_FYVE"/>
</dbReference>
<feature type="region of interest" description="Disordered" evidence="11">
    <location>
        <begin position="471"/>
        <end position="586"/>
    </location>
</feature>
<accession>A0A167C393</accession>
<dbReference type="OrthoDB" id="957735at2759"/>
<gene>
    <name evidence="14" type="primary">VPS27</name>
    <name evidence="14" type="ORF">AWJ20_3966</name>
</gene>
<dbReference type="GO" id="GO:0043328">
    <property type="term" value="P:protein transport to vacuole involved in ubiquitin-dependent protein catabolic process via the multivesicular body sorting pathway"/>
    <property type="evidence" value="ECO:0007669"/>
    <property type="project" value="TreeGrafter"/>
</dbReference>
<dbReference type="GeneID" id="30036045"/>
<keyword evidence="8" id="KW-0862">Zinc</keyword>
<dbReference type="Pfam" id="PF21356">
    <property type="entry name" value="Vps27_GAT-like"/>
    <property type="match status" value="1"/>
</dbReference>
<feature type="compositionally biased region" description="Acidic residues" evidence="11">
    <location>
        <begin position="577"/>
        <end position="586"/>
    </location>
</feature>
<reference evidence="14 15" key="1">
    <citation type="submission" date="2016-02" db="EMBL/GenBank/DDBJ databases">
        <title>Complete genome sequence and transcriptome regulation of the pentose utilising yeast Sugiyamaella lignohabitans.</title>
        <authorList>
            <person name="Bellasio M."/>
            <person name="Peymann A."/>
            <person name="Valli M."/>
            <person name="Sipitzky M."/>
            <person name="Graf A."/>
            <person name="Sauer M."/>
            <person name="Marx H."/>
            <person name="Mattanovich D."/>
        </authorList>
    </citation>
    <scope>NUCLEOTIDE SEQUENCE [LARGE SCALE GENOMIC DNA]</scope>
    <source>
        <strain evidence="14 15">CBS 10342</strain>
    </source>
</reference>
<keyword evidence="6" id="KW-0967">Endosome</keyword>
<organism evidence="14 15">
    <name type="scientific">Sugiyamaella lignohabitans</name>
    <dbReference type="NCBI Taxonomy" id="796027"/>
    <lineage>
        <taxon>Eukaryota</taxon>
        <taxon>Fungi</taxon>
        <taxon>Dikarya</taxon>
        <taxon>Ascomycota</taxon>
        <taxon>Saccharomycotina</taxon>
        <taxon>Dipodascomycetes</taxon>
        <taxon>Dipodascales</taxon>
        <taxon>Trichomonascaceae</taxon>
        <taxon>Sugiyamaella</taxon>
    </lineage>
</organism>
<evidence type="ECO:0000259" key="12">
    <source>
        <dbReference type="PROSITE" id="PS50178"/>
    </source>
</evidence>
<dbReference type="GO" id="GO:0006623">
    <property type="term" value="P:protein targeting to vacuole"/>
    <property type="evidence" value="ECO:0007669"/>
    <property type="project" value="TreeGrafter"/>
</dbReference>
<dbReference type="InterPro" id="IPR011011">
    <property type="entry name" value="Znf_FYVE_PHD"/>
</dbReference>
<dbReference type="PROSITE" id="PS50179">
    <property type="entry name" value="VHS"/>
    <property type="match status" value="1"/>
</dbReference>
<evidence type="ECO:0000256" key="4">
    <source>
        <dbReference type="ARBA" id="ARBA00022723"/>
    </source>
</evidence>
<comment type="similarity">
    <text evidence="2">Belongs to the VPS27 family.</text>
</comment>
<dbReference type="InterPro" id="IPR049425">
    <property type="entry name" value="Vps27_GAT-like"/>
</dbReference>
<dbReference type="EMBL" id="CP014500">
    <property type="protein sequence ID" value="ANB11165.1"/>
    <property type="molecule type" value="Genomic_DNA"/>
</dbReference>
<dbReference type="Gene3D" id="3.30.40.10">
    <property type="entry name" value="Zinc/RING finger domain, C3HC4 (zinc finger)"/>
    <property type="match status" value="1"/>
</dbReference>
<dbReference type="SMART" id="SM00288">
    <property type="entry name" value="VHS"/>
    <property type="match status" value="1"/>
</dbReference>
<dbReference type="GO" id="GO:0043130">
    <property type="term" value="F:ubiquitin binding"/>
    <property type="evidence" value="ECO:0007669"/>
    <property type="project" value="InterPro"/>
</dbReference>
<evidence type="ECO:0000313" key="15">
    <source>
        <dbReference type="Proteomes" id="UP000189580"/>
    </source>
</evidence>
<proteinExistence type="inferred from homology"/>
<dbReference type="PROSITE" id="PS50178">
    <property type="entry name" value="ZF_FYVE"/>
    <property type="match status" value="1"/>
</dbReference>
<evidence type="ECO:0000256" key="5">
    <source>
        <dbReference type="ARBA" id="ARBA00022737"/>
    </source>
</evidence>
<evidence type="ECO:0000256" key="11">
    <source>
        <dbReference type="SAM" id="MobiDB-lite"/>
    </source>
</evidence>
<dbReference type="GO" id="GO:0032266">
    <property type="term" value="F:phosphatidylinositol-3-phosphate binding"/>
    <property type="evidence" value="ECO:0007669"/>
    <property type="project" value="UniProtKB-ARBA"/>
</dbReference>
<dbReference type="PROSITE" id="PS50330">
    <property type="entry name" value="UIM"/>
    <property type="match status" value="1"/>
</dbReference>
<protein>
    <recommendedName>
        <fullName evidence="3">Vacuolar protein sorting-associated protein 27</fullName>
    </recommendedName>
</protein>
<dbReference type="SUPFAM" id="SSF57903">
    <property type="entry name" value="FYVE/PHD zinc finger"/>
    <property type="match status" value="1"/>
</dbReference>
<evidence type="ECO:0000256" key="6">
    <source>
        <dbReference type="ARBA" id="ARBA00022753"/>
    </source>
</evidence>
<evidence type="ECO:0000256" key="10">
    <source>
        <dbReference type="PROSITE-ProRule" id="PRU00091"/>
    </source>
</evidence>
<evidence type="ECO:0000256" key="9">
    <source>
        <dbReference type="ARBA" id="ARBA00023136"/>
    </source>
</evidence>
<dbReference type="Pfam" id="PF00790">
    <property type="entry name" value="VHS"/>
    <property type="match status" value="1"/>
</dbReference>
<dbReference type="GO" id="GO:0033565">
    <property type="term" value="C:ESCRT-0 complex"/>
    <property type="evidence" value="ECO:0007669"/>
    <property type="project" value="TreeGrafter"/>
</dbReference>
<dbReference type="PANTHER" id="PTHR47794">
    <property type="entry name" value="VACUOLAR PROTEIN SORTING-ASSOCIATED PROTEIN 27"/>
    <property type="match status" value="1"/>
</dbReference>
<dbReference type="GO" id="GO:0010008">
    <property type="term" value="C:endosome membrane"/>
    <property type="evidence" value="ECO:0007669"/>
    <property type="project" value="UniProtKB-SubCell"/>
</dbReference>
<evidence type="ECO:0000256" key="7">
    <source>
        <dbReference type="ARBA" id="ARBA00022771"/>
    </source>
</evidence>
<dbReference type="Pfam" id="PF01363">
    <property type="entry name" value="FYVE"/>
    <property type="match status" value="1"/>
</dbReference>
<dbReference type="InterPro" id="IPR013083">
    <property type="entry name" value="Znf_RING/FYVE/PHD"/>
</dbReference>
<comment type="subcellular location">
    <subcellularLocation>
        <location evidence="1">Endosome membrane</location>
        <topology evidence="1">Peripheral membrane protein</topology>
        <orientation evidence="1">Cytoplasmic side</orientation>
    </subcellularLocation>
</comment>
<dbReference type="RefSeq" id="XP_018733642.1">
    <property type="nucleotide sequence ID" value="XM_018881008.1"/>
</dbReference>
<dbReference type="PANTHER" id="PTHR47794:SF1">
    <property type="entry name" value="VACUOLAR PROTEIN SORTING-ASSOCIATED PROTEIN 27"/>
    <property type="match status" value="1"/>
</dbReference>
<feature type="compositionally biased region" description="Polar residues" evidence="11">
    <location>
        <begin position="551"/>
        <end position="569"/>
    </location>
</feature>
<dbReference type="SMART" id="SM00726">
    <property type="entry name" value="UIM"/>
    <property type="match status" value="3"/>
</dbReference>